<protein>
    <submittedName>
        <fullName evidence="8">Hyccin PI4KA lipid kinase complex subunit 1</fullName>
    </submittedName>
</protein>
<dbReference type="GO" id="GO:0072659">
    <property type="term" value="P:protein localization to plasma membrane"/>
    <property type="evidence" value="ECO:0007669"/>
    <property type="project" value="TreeGrafter"/>
</dbReference>
<proteinExistence type="inferred from homology"/>
<dbReference type="GO" id="GO:0046854">
    <property type="term" value="P:phosphatidylinositol phosphate biosynthetic process"/>
    <property type="evidence" value="ECO:0007669"/>
    <property type="project" value="TreeGrafter"/>
</dbReference>
<evidence type="ECO:0000313" key="8">
    <source>
        <dbReference type="Ensembl" id="ENSNNAP00000020352.1"/>
    </source>
</evidence>
<feature type="region of interest" description="Disordered" evidence="7">
    <location>
        <begin position="349"/>
        <end position="385"/>
    </location>
</feature>
<feature type="region of interest" description="Disordered" evidence="7">
    <location>
        <begin position="304"/>
        <end position="333"/>
    </location>
</feature>
<dbReference type="PANTHER" id="PTHR31220">
    <property type="entry name" value="HYCCIN RELATED"/>
    <property type="match status" value="1"/>
</dbReference>
<evidence type="ECO:0000256" key="2">
    <source>
        <dbReference type="ARBA" id="ARBA00004514"/>
    </source>
</evidence>
<dbReference type="AlphaFoldDB" id="A0A8C6XW65"/>
<evidence type="ECO:0000313" key="9">
    <source>
        <dbReference type="Proteomes" id="UP000694559"/>
    </source>
</evidence>
<comment type="similarity">
    <text evidence="6">Belongs to the Hyccin family.</text>
</comment>
<dbReference type="Pfam" id="PF09790">
    <property type="entry name" value="Hyccin"/>
    <property type="match status" value="1"/>
</dbReference>
<reference evidence="8" key="2">
    <citation type="submission" date="2025-09" db="UniProtKB">
        <authorList>
            <consortium name="Ensembl"/>
        </authorList>
    </citation>
    <scope>IDENTIFICATION</scope>
</reference>
<dbReference type="Ensembl" id="ENSNNAT00000021348.1">
    <property type="protein sequence ID" value="ENSNNAP00000020352.1"/>
    <property type="gene ID" value="ENSNNAG00000013425.1"/>
</dbReference>
<evidence type="ECO:0000256" key="7">
    <source>
        <dbReference type="SAM" id="MobiDB-lite"/>
    </source>
</evidence>
<name>A0A8C6XW65_NAJNA</name>
<organism evidence="8 9">
    <name type="scientific">Naja naja</name>
    <name type="common">Indian cobra</name>
    <dbReference type="NCBI Taxonomy" id="35670"/>
    <lineage>
        <taxon>Eukaryota</taxon>
        <taxon>Metazoa</taxon>
        <taxon>Chordata</taxon>
        <taxon>Craniata</taxon>
        <taxon>Vertebrata</taxon>
        <taxon>Euteleostomi</taxon>
        <taxon>Lepidosauria</taxon>
        <taxon>Squamata</taxon>
        <taxon>Bifurcata</taxon>
        <taxon>Unidentata</taxon>
        <taxon>Episquamata</taxon>
        <taxon>Toxicofera</taxon>
        <taxon>Serpentes</taxon>
        <taxon>Colubroidea</taxon>
        <taxon>Elapidae</taxon>
        <taxon>Elapinae</taxon>
        <taxon>Naja</taxon>
    </lineage>
</organism>
<dbReference type="GO" id="GO:0005886">
    <property type="term" value="C:plasma membrane"/>
    <property type="evidence" value="ECO:0007669"/>
    <property type="project" value="UniProtKB-SubCell"/>
</dbReference>
<dbReference type="GO" id="GO:0005829">
    <property type="term" value="C:cytosol"/>
    <property type="evidence" value="ECO:0007669"/>
    <property type="project" value="UniProtKB-SubCell"/>
</dbReference>
<dbReference type="Proteomes" id="UP000694559">
    <property type="component" value="Unplaced"/>
</dbReference>
<evidence type="ECO:0000256" key="1">
    <source>
        <dbReference type="ARBA" id="ARBA00004236"/>
    </source>
</evidence>
<evidence type="ECO:0000256" key="3">
    <source>
        <dbReference type="ARBA" id="ARBA00022475"/>
    </source>
</evidence>
<accession>A0A8C6XW65</accession>
<dbReference type="PANTHER" id="PTHR31220:SF4">
    <property type="entry name" value="HYCCIN"/>
    <property type="match status" value="1"/>
</dbReference>
<reference evidence="8" key="1">
    <citation type="submission" date="2025-08" db="UniProtKB">
        <authorList>
            <consortium name="Ensembl"/>
        </authorList>
    </citation>
    <scope>IDENTIFICATION</scope>
</reference>
<keyword evidence="3" id="KW-1003">Cell membrane</keyword>
<feature type="compositionally biased region" description="Basic and acidic residues" evidence="7">
    <location>
        <begin position="374"/>
        <end position="385"/>
    </location>
</feature>
<keyword evidence="4" id="KW-0963">Cytoplasm</keyword>
<evidence type="ECO:0000256" key="4">
    <source>
        <dbReference type="ARBA" id="ARBA00022490"/>
    </source>
</evidence>
<feature type="compositionally biased region" description="Basic and acidic residues" evidence="7">
    <location>
        <begin position="349"/>
        <end position="364"/>
    </location>
</feature>
<evidence type="ECO:0000256" key="6">
    <source>
        <dbReference type="ARBA" id="ARBA00034482"/>
    </source>
</evidence>
<keyword evidence="9" id="KW-1185">Reference proteome</keyword>
<sequence>MLDEDTGIVEEWLSEFKTVPETSIASYAKNLKDKISLVSSLYKVIQDLQNELLEPVCHQLFEFYRSGEELLLQFTLQFLPELIWCYLAVSASKDLQSSGCIEALLLGVYNLSLMLNCFLLSFLKITNAPSSIGSMALTEGALSQHGLSRVVYSGPHMQREMLTAQNRFEVLTFLLLRYNAALSYLPAVSLQSLCQICSRICVCGYPRQQVRKYRGINSRIPVSSEFMVQMLTGIYYAFYNGEWDLARKAMDDVLYRAQLELYPEPLLVANAIKASLPQGAIKSNKEGTKCIQVEITPTASRISRNAVTSMSIRGHRWKRHEQPDNTNDTTESGNFVIPEISVTNVAGERTRNGEKNRMPGESDQHIQGVQEIPTEPRVDSKGLPEIRRQKSVRKIMEDGISSPGRMQF</sequence>
<dbReference type="GeneTree" id="ENSGT00390000011295"/>
<feature type="compositionally biased region" description="Polar residues" evidence="7">
    <location>
        <begin position="324"/>
        <end position="333"/>
    </location>
</feature>
<dbReference type="InterPro" id="IPR018619">
    <property type="entry name" value="Hyccin"/>
</dbReference>
<evidence type="ECO:0000256" key="5">
    <source>
        <dbReference type="ARBA" id="ARBA00023136"/>
    </source>
</evidence>
<gene>
    <name evidence="8" type="primary">HYCC1</name>
</gene>
<comment type="subcellular location">
    <subcellularLocation>
        <location evidence="1">Cell membrane</location>
    </subcellularLocation>
    <subcellularLocation>
        <location evidence="2">Cytoplasm</location>
        <location evidence="2">Cytosol</location>
    </subcellularLocation>
</comment>
<keyword evidence="5" id="KW-0472">Membrane</keyword>